<reference evidence="1" key="1">
    <citation type="journal article" date="2023" name="bioRxiv">
        <title>Improved chromosome-level genome assembly for marigold (Tagetes erecta).</title>
        <authorList>
            <person name="Jiang F."/>
            <person name="Yuan L."/>
            <person name="Wang S."/>
            <person name="Wang H."/>
            <person name="Xu D."/>
            <person name="Wang A."/>
            <person name="Fan W."/>
        </authorList>
    </citation>
    <scope>NUCLEOTIDE SEQUENCE</scope>
    <source>
        <strain evidence="1">WSJ</strain>
        <tissue evidence="1">Leaf</tissue>
    </source>
</reference>
<accession>A0AAD8KSF2</accession>
<comment type="caution">
    <text evidence="1">The sequence shown here is derived from an EMBL/GenBank/DDBJ whole genome shotgun (WGS) entry which is preliminary data.</text>
</comment>
<protein>
    <submittedName>
        <fullName evidence="1">Uncharacterized protein</fullName>
    </submittedName>
</protein>
<evidence type="ECO:0000313" key="1">
    <source>
        <dbReference type="EMBL" id="KAK1428203.1"/>
    </source>
</evidence>
<proteinExistence type="predicted"/>
<evidence type="ECO:0000313" key="2">
    <source>
        <dbReference type="Proteomes" id="UP001229421"/>
    </source>
</evidence>
<gene>
    <name evidence="1" type="ORF">QVD17_17032</name>
</gene>
<organism evidence="1 2">
    <name type="scientific">Tagetes erecta</name>
    <name type="common">African marigold</name>
    <dbReference type="NCBI Taxonomy" id="13708"/>
    <lineage>
        <taxon>Eukaryota</taxon>
        <taxon>Viridiplantae</taxon>
        <taxon>Streptophyta</taxon>
        <taxon>Embryophyta</taxon>
        <taxon>Tracheophyta</taxon>
        <taxon>Spermatophyta</taxon>
        <taxon>Magnoliopsida</taxon>
        <taxon>eudicotyledons</taxon>
        <taxon>Gunneridae</taxon>
        <taxon>Pentapetalae</taxon>
        <taxon>asterids</taxon>
        <taxon>campanulids</taxon>
        <taxon>Asterales</taxon>
        <taxon>Asteraceae</taxon>
        <taxon>Asteroideae</taxon>
        <taxon>Heliantheae alliance</taxon>
        <taxon>Tageteae</taxon>
        <taxon>Tagetes</taxon>
    </lineage>
</organism>
<dbReference type="EMBL" id="JAUHHV010000004">
    <property type="protein sequence ID" value="KAK1428203.1"/>
    <property type="molecule type" value="Genomic_DNA"/>
</dbReference>
<keyword evidence="2" id="KW-1185">Reference proteome</keyword>
<sequence length="101" mass="11653">MALREDDCFLVRRFAVGGIDKNIVGSRADGKDRFYICRFATRGYNDKDDENFVAKRQQKVVQDNDLEDANELVDEDGEEQFEEVEDDKAPIEPNKKFKGLC</sequence>
<dbReference type="AlphaFoldDB" id="A0AAD8KSF2"/>
<dbReference type="Proteomes" id="UP001229421">
    <property type="component" value="Unassembled WGS sequence"/>
</dbReference>
<name>A0AAD8KSF2_TARER</name>